<evidence type="ECO:0000256" key="10">
    <source>
        <dbReference type="ARBA" id="ARBA00048807"/>
    </source>
</evidence>
<evidence type="ECO:0000313" key="12">
    <source>
        <dbReference type="Proteomes" id="UP000540989"/>
    </source>
</evidence>
<organism evidence="11 12">
    <name type="scientific">Granulicella aggregans</name>
    <dbReference type="NCBI Taxonomy" id="474949"/>
    <lineage>
        <taxon>Bacteria</taxon>
        <taxon>Pseudomonadati</taxon>
        <taxon>Acidobacteriota</taxon>
        <taxon>Terriglobia</taxon>
        <taxon>Terriglobales</taxon>
        <taxon>Acidobacteriaceae</taxon>
        <taxon>Granulicella</taxon>
    </lineage>
</organism>
<comment type="catalytic activity">
    <reaction evidence="10">
        <text>7,8-dihydroneopterin 3'-triphosphate + H2O = 6-carboxy-5,6,7,8-tetrahydropterin + triphosphate + acetaldehyde + 2 H(+)</text>
        <dbReference type="Rhea" id="RHEA:27966"/>
        <dbReference type="ChEBI" id="CHEBI:15343"/>
        <dbReference type="ChEBI" id="CHEBI:15377"/>
        <dbReference type="ChEBI" id="CHEBI:15378"/>
        <dbReference type="ChEBI" id="CHEBI:18036"/>
        <dbReference type="ChEBI" id="CHEBI:58462"/>
        <dbReference type="ChEBI" id="CHEBI:61032"/>
        <dbReference type="EC" id="4.1.2.50"/>
    </reaction>
</comment>
<dbReference type="InterPro" id="IPR007115">
    <property type="entry name" value="6-PTP_synth/QueD"/>
</dbReference>
<keyword evidence="12" id="KW-1185">Reference proteome</keyword>
<name>A0A7W7ZGZ4_9BACT</name>
<dbReference type="Pfam" id="PF01242">
    <property type="entry name" value="PTPS"/>
    <property type="match status" value="1"/>
</dbReference>
<dbReference type="RefSeq" id="WP_184219925.1">
    <property type="nucleotide sequence ID" value="NZ_JACHIP010000005.1"/>
</dbReference>
<dbReference type="SUPFAM" id="SSF55620">
    <property type="entry name" value="Tetrahydrobiopterin biosynthesis enzymes-like"/>
    <property type="match status" value="1"/>
</dbReference>
<evidence type="ECO:0000313" key="11">
    <source>
        <dbReference type="EMBL" id="MBB5059081.1"/>
    </source>
</evidence>
<reference evidence="11 12" key="1">
    <citation type="submission" date="2020-08" db="EMBL/GenBank/DDBJ databases">
        <title>Genomic Encyclopedia of Type Strains, Phase IV (KMG-V): Genome sequencing to study the core and pangenomes of soil and plant-associated prokaryotes.</title>
        <authorList>
            <person name="Whitman W."/>
        </authorList>
    </citation>
    <scope>NUCLEOTIDE SEQUENCE [LARGE SCALE GENOMIC DNA]</scope>
    <source>
        <strain evidence="11 12">M8UP14</strain>
    </source>
</reference>
<comment type="cofactor">
    <cofactor evidence="1">
        <name>Zn(2+)</name>
        <dbReference type="ChEBI" id="CHEBI:29105"/>
    </cofactor>
</comment>
<evidence type="ECO:0000256" key="7">
    <source>
        <dbReference type="ARBA" id="ARBA00022833"/>
    </source>
</evidence>
<dbReference type="UniPathway" id="UPA00391"/>
<evidence type="ECO:0000256" key="9">
    <source>
        <dbReference type="ARBA" id="ARBA00031449"/>
    </source>
</evidence>
<evidence type="ECO:0000256" key="4">
    <source>
        <dbReference type="ARBA" id="ARBA00012982"/>
    </source>
</evidence>
<evidence type="ECO:0000256" key="5">
    <source>
        <dbReference type="ARBA" id="ARBA00018141"/>
    </source>
</evidence>
<keyword evidence="8 11" id="KW-0456">Lyase</keyword>
<dbReference type="EMBL" id="JACHIP010000005">
    <property type="protein sequence ID" value="MBB5059081.1"/>
    <property type="molecule type" value="Genomic_DNA"/>
</dbReference>
<evidence type="ECO:0000256" key="1">
    <source>
        <dbReference type="ARBA" id="ARBA00001947"/>
    </source>
</evidence>
<evidence type="ECO:0000256" key="3">
    <source>
        <dbReference type="ARBA" id="ARBA00008900"/>
    </source>
</evidence>
<gene>
    <name evidence="11" type="ORF">HDF16_003804</name>
</gene>
<dbReference type="InterPro" id="IPR038418">
    <property type="entry name" value="6-PTP_synth/QueD_sf"/>
</dbReference>
<protein>
    <recommendedName>
        <fullName evidence="5">6-carboxy-5,6,7,8-tetrahydropterin synthase</fullName>
        <ecNumber evidence="4">4.1.2.50</ecNumber>
    </recommendedName>
    <alternativeName>
        <fullName evidence="9">Queuosine biosynthesis protein QueD</fullName>
    </alternativeName>
</protein>
<dbReference type="PANTHER" id="PTHR12589:SF7">
    <property type="entry name" value="6-PYRUVOYL TETRAHYDROBIOPTERIN SYNTHASE"/>
    <property type="match status" value="1"/>
</dbReference>
<evidence type="ECO:0000256" key="8">
    <source>
        <dbReference type="ARBA" id="ARBA00023239"/>
    </source>
</evidence>
<dbReference type="FunFam" id="3.30.479.10:FF:000003">
    <property type="entry name" value="6-pyruvoyl tetrahydrobiopterin synthase"/>
    <property type="match status" value="1"/>
</dbReference>
<proteinExistence type="inferred from homology"/>
<keyword evidence="6" id="KW-0479">Metal-binding</keyword>
<evidence type="ECO:0000256" key="2">
    <source>
        <dbReference type="ARBA" id="ARBA00005061"/>
    </source>
</evidence>
<dbReference type="EC" id="4.1.2.50" evidence="4"/>
<keyword evidence="7" id="KW-0862">Zinc</keyword>
<dbReference type="GO" id="GO:0070497">
    <property type="term" value="F:6-carboxytetrahydropterin synthase activity"/>
    <property type="evidence" value="ECO:0007669"/>
    <property type="project" value="UniProtKB-EC"/>
</dbReference>
<dbReference type="Gene3D" id="3.30.479.10">
    <property type="entry name" value="6-pyruvoyl tetrahydropterin synthase/QueD"/>
    <property type="match status" value="1"/>
</dbReference>
<comment type="similarity">
    <text evidence="3">Belongs to the PTPS family. QueD subfamily.</text>
</comment>
<dbReference type="AlphaFoldDB" id="A0A7W7ZGZ4"/>
<accession>A0A7W7ZGZ4</accession>
<dbReference type="Proteomes" id="UP000540989">
    <property type="component" value="Unassembled WGS sequence"/>
</dbReference>
<dbReference type="GO" id="GO:0046872">
    <property type="term" value="F:metal ion binding"/>
    <property type="evidence" value="ECO:0007669"/>
    <property type="project" value="UniProtKB-KW"/>
</dbReference>
<evidence type="ECO:0000256" key="6">
    <source>
        <dbReference type="ARBA" id="ARBA00022723"/>
    </source>
</evidence>
<comment type="pathway">
    <text evidence="2">Purine metabolism; 7-cyano-7-deazaguanine biosynthesis.</text>
</comment>
<sequence length="139" mass="16037">MIFLTRKAEFSSAHFYWNDAWSQQENERVFGKCANRNGHGHNYTLEVTVGGEVDPVSGFVVDLKELKDILEREVVSVYDHRHLNFEVPEFKSAIPTTENIAIAIWNRLDGKIPNAKLQRVRVYEMPDLFADYYGELSAD</sequence>
<dbReference type="PANTHER" id="PTHR12589">
    <property type="entry name" value="PYRUVOYL TETRAHYDROBIOPTERIN SYNTHASE"/>
    <property type="match status" value="1"/>
</dbReference>
<comment type="caution">
    <text evidence="11">The sequence shown here is derived from an EMBL/GenBank/DDBJ whole genome shotgun (WGS) entry which is preliminary data.</text>
</comment>